<feature type="domain" description="MacB-like periplasmic core" evidence="2">
    <location>
        <begin position="43"/>
        <end position="237"/>
    </location>
</feature>
<feature type="transmembrane region" description="Helical" evidence="1">
    <location>
        <begin position="39"/>
        <end position="60"/>
    </location>
</feature>
<feature type="transmembrane region" description="Helical" evidence="1">
    <location>
        <begin position="370"/>
        <end position="394"/>
    </location>
</feature>
<dbReference type="EMBL" id="PRDL01000001">
    <property type="protein sequence ID" value="MBE8715706.1"/>
    <property type="molecule type" value="Genomic_DNA"/>
</dbReference>
<gene>
    <name evidence="3" type="ORF">C4F51_00710</name>
</gene>
<keyword evidence="4" id="KW-1185">Reference proteome</keyword>
<protein>
    <recommendedName>
        <fullName evidence="2">MacB-like periplasmic core domain-containing protein</fullName>
    </recommendedName>
</protein>
<feature type="transmembrane region" description="Helical" evidence="1">
    <location>
        <begin position="757"/>
        <end position="776"/>
    </location>
</feature>
<keyword evidence="1" id="KW-1133">Transmembrane helix</keyword>
<reference evidence="3" key="1">
    <citation type="submission" date="2018-07" db="EMBL/GenBank/DDBJ databases">
        <title>Genome assembly of strain Ka43.</title>
        <authorList>
            <person name="Kukolya J."/>
            <person name="Nagy I."/>
            <person name="Horvath B."/>
            <person name="Toth A."/>
        </authorList>
    </citation>
    <scope>NUCLEOTIDE SEQUENCE</scope>
    <source>
        <strain evidence="3">KB43</strain>
    </source>
</reference>
<keyword evidence="1" id="KW-0472">Membrane</keyword>
<proteinExistence type="predicted"/>
<dbReference type="PANTHER" id="PTHR30572">
    <property type="entry name" value="MEMBRANE COMPONENT OF TRANSPORTER-RELATED"/>
    <property type="match status" value="1"/>
</dbReference>
<dbReference type="InterPro" id="IPR025857">
    <property type="entry name" value="MacB_PCD"/>
</dbReference>
<dbReference type="GO" id="GO:0022857">
    <property type="term" value="F:transmembrane transporter activity"/>
    <property type="evidence" value="ECO:0007669"/>
    <property type="project" value="TreeGrafter"/>
</dbReference>
<dbReference type="AlphaFoldDB" id="A0A928YRV0"/>
<dbReference type="InterPro" id="IPR050250">
    <property type="entry name" value="Macrolide_Exporter_MacB"/>
</dbReference>
<sequence>MRCDGFTGYFHSRRKIKGVTMLTLKQGWQYVTRHRAHSLYLVVLIALLFSSILLLLAQYWSSRFTQPVDNFDRLLHAQFYQPITWDHYQYYKQHQQSFSVVSLVGLFSFRLQDNRSIEVSRVEPDFFKIFPSRLKEGRLLSSDDTELQSPLRFVVSESFLHRQFPNEKISRLDLENVGSAEIVGILPEGFYFPVKSEIWLAVKPPHESFRQMATVSEFIGTLDSGVSLEMAEQELQRLLKIYTEQAGGIEPSLKLETFVDNSRSRFGFDIKMLGIIFIVITISGIISIANIIGLDLLKRDREWRIRHLLGIAPTTILKTPLISFLLLLSGGLLLGYLLYQVFSNLFSPYAMVNSPAAPFWWTLSLTPSQLAMILLVFVVSLTMVAFLPTWLLLLRRSLIRSGVRAGRNRGVKAYFFRWALLGLQAAAAIVLLQLMVMLCVLFYHEALADRGFKRSQLMVTNFANSNYPLDKQTVAAQLHTRIADVSSGLAISNAIPGSIEQKFAMMEAPDAASASAGIELFQVTPEYFSVMDIRLLEGRNFNEQDRKESNGVFLVDEAAAVKFWPDESAIGQTIILYPDIPFMRQQGIVVGVVSAIRSNPHKFSIFYQPLAQGKAGVEELRVISGADDTRPLQTRLAALANTDEGFANAQTIEAVLAKSGDMTLNRILNFLPACLLIVFMLLVSIRNTTLRILEDYRKPLAIYQVAGWQPPAIIHRLSLPLYISLAGALLVALAISLQLDTRVWFDWLLNQSSLEYYVLAGSCFTVLLLAWLSFLLPCRRLLQEKVSVLLRS</sequence>
<evidence type="ECO:0000256" key="1">
    <source>
        <dbReference type="SAM" id="Phobius"/>
    </source>
</evidence>
<dbReference type="GO" id="GO:0005886">
    <property type="term" value="C:plasma membrane"/>
    <property type="evidence" value="ECO:0007669"/>
    <property type="project" value="TreeGrafter"/>
</dbReference>
<feature type="transmembrane region" description="Helical" evidence="1">
    <location>
        <begin position="667"/>
        <end position="685"/>
    </location>
</feature>
<accession>A0A928YRV0</accession>
<organism evidence="3 4">
    <name type="scientific">Cellvibrio polysaccharolyticus</name>
    <dbReference type="NCBI Taxonomy" id="2082724"/>
    <lineage>
        <taxon>Bacteria</taxon>
        <taxon>Pseudomonadati</taxon>
        <taxon>Pseudomonadota</taxon>
        <taxon>Gammaproteobacteria</taxon>
        <taxon>Cellvibrionales</taxon>
        <taxon>Cellvibrionaceae</taxon>
        <taxon>Cellvibrio</taxon>
    </lineage>
</organism>
<evidence type="ECO:0000259" key="2">
    <source>
        <dbReference type="Pfam" id="PF12704"/>
    </source>
</evidence>
<dbReference type="PANTHER" id="PTHR30572:SF4">
    <property type="entry name" value="ABC TRANSPORTER PERMEASE YTRF"/>
    <property type="match status" value="1"/>
</dbReference>
<keyword evidence="1" id="KW-0812">Transmembrane</keyword>
<feature type="transmembrane region" description="Helical" evidence="1">
    <location>
        <begin position="272"/>
        <end position="294"/>
    </location>
</feature>
<evidence type="ECO:0000313" key="3">
    <source>
        <dbReference type="EMBL" id="MBE8715706.1"/>
    </source>
</evidence>
<feature type="transmembrane region" description="Helical" evidence="1">
    <location>
        <begin position="315"/>
        <end position="339"/>
    </location>
</feature>
<dbReference type="Proteomes" id="UP000652567">
    <property type="component" value="Unassembled WGS sequence"/>
</dbReference>
<dbReference type="Pfam" id="PF12704">
    <property type="entry name" value="MacB_PCD"/>
    <property type="match status" value="2"/>
</dbReference>
<feature type="domain" description="MacB-like periplasmic core" evidence="2">
    <location>
        <begin position="492"/>
        <end position="600"/>
    </location>
</feature>
<name>A0A928YRV0_9GAMM</name>
<comment type="caution">
    <text evidence="3">The sequence shown here is derived from an EMBL/GenBank/DDBJ whole genome shotgun (WGS) entry which is preliminary data.</text>
</comment>
<evidence type="ECO:0000313" key="4">
    <source>
        <dbReference type="Proteomes" id="UP000652567"/>
    </source>
</evidence>
<feature type="transmembrane region" description="Helical" evidence="1">
    <location>
        <begin position="719"/>
        <end position="737"/>
    </location>
</feature>
<feature type="transmembrane region" description="Helical" evidence="1">
    <location>
        <begin position="415"/>
        <end position="443"/>
    </location>
</feature>